<dbReference type="GO" id="GO:0003899">
    <property type="term" value="F:DNA-directed RNA polymerase activity"/>
    <property type="evidence" value="ECO:0007669"/>
    <property type="project" value="UniProtKB-UniRule"/>
</dbReference>
<dbReference type="SUPFAM" id="SSF50249">
    <property type="entry name" value="Nucleic acid-binding proteins"/>
    <property type="match status" value="1"/>
</dbReference>
<evidence type="ECO:0000313" key="5">
    <source>
        <dbReference type="EMBL" id="OEJ83007.1"/>
    </source>
</evidence>
<organism evidence="5 6">
    <name type="scientific">Hanseniaspora osmophila</name>
    <dbReference type="NCBI Taxonomy" id="56408"/>
    <lineage>
        <taxon>Eukaryota</taxon>
        <taxon>Fungi</taxon>
        <taxon>Dikarya</taxon>
        <taxon>Ascomycota</taxon>
        <taxon>Saccharomycotina</taxon>
        <taxon>Saccharomycetes</taxon>
        <taxon>Saccharomycodales</taxon>
        <taxon>Saccharomycodaceae</taxon>
        <taxon>Hanseniaspora</taxon>
    </lineage>
</organism>
<accession>A0A1E5R7X5</accession>
<evidence type="ECO:0000313" key="6">
    <source>
        <dbReference type="Proteomes" id="UP000095728"/>
    </source>
</evidence>
<evidence type="ECO:0000256" key="4">
    <source>
        <dbReference type="PIRNR" id="PIRNR000779"/>
    </source>
</evidence>
<dbReference type="GO" id="GO:0005666">
    <property type="term" value="C:RNA polymerase III complex"/>
    <property type="evidence" value="ECO:0007669"/>
    <property type="project" value="TreeGrafter"/>
</dbReference>
<dbReference type="GO" id="GO:0005736">
    <property type="term" value="C:RNA polymerase I complex"/>
    <property type="evidence" value="ECO:0007669"/>
    <property type="project" value="TreeGrafter"/>
</dbReference>
<dbReference type="Gene3D" id="2.40.50.140">
    <property type="entry name" value="Nucleic acid-binding proteins"/>
    <property type="match status" value="1"/>
</dbReference>
<name>A0A1E5R7X5_9ASCO</name>
<dbReference type="InParanoid" id="A0A1E5R7X5"/>
<dbReference type="OrthoDB" id="20018at2759"/>
<dbReference type="STRING" id="56408.A0A1E5R7X5"/>
<keyword evidence="3 4" id="KW-0539">Nucleus</keyword>
<sequence>MSTLFDVVFQVEDVDGGRYRNVSRIEGKSNDCKITVDINTELFSVNKNDTLTLALASTLNNEDTTNTQIQGQATQSWRPPVPGERNLSDDYDYCMYGVAYKFEEVDQNNIAVYYSFGGLLMRLEGNPRNLSNLKQDNAYLLIRR</sequence>
<evidence type="ECO:0000256" key="2">
    <source>
        <dbReference type="ARBA" id="ARBA00008912"/>
    </source>
</evidence>
<comment type="similarity">
    <text evidence="2 4">Belongs to the eukaryotic RPB8 RNA polymerase subunit family.</text>
</comment>
<dbReference type="PANTHER" id="PTHR10917">
    <property type="entry name" value="DNA-DIRECTED RNA POLYMERASES I, II, AND III SUBUNIT RPABC3"/>
    <property type="match status" value="1"/>
</dbReference>
<evidence type="ECO:0000256" key="1">
    <source>
        <dbReference type="ARBA" id="ARBA00004123"/>
    </source>
</evidence>
<dbReference type="PANTHER" id="PTHR10917:SF0">
    <property type="entry name" value="DNA-DIRECTED RNA POLYMERASES I, II, AND III SUBUNIT RPABC3"/>
    <property type="match status" value="1"/>
</dbReference>
<protein>
    <recommendedName>
        <fullName evidence="4">DNA-directed RNA polymerases I, II, and III subunit RPABC3</fullName>
    </recommendedName>
</protein>
<reference evidence="6" key="1">
    <citation type="journal article" date="2016" name="Genome Announc.">
        <title>Genome sequences of three species of Hanseniaspora isolated from spontaneous wine fermentations.</title>
        <authorList>
            <person name="Sternes P.R."/>
            <person name="Lee D."/>
            <person name="Kutyna D.R."/>
            <person name="Borneman A.R."/>
        </authorList>
    </citation>
    <scope>NUCLEOTIDE SEQUENCE [LARGE SCALE GENOMIC DNA]</scope>
    <source>
        <strain evidence="6">AWRI3579</strain>
    </source>
</reference>
<dbReference type="InterPro" id="IPR012340">
    <property type="entry name" value="NA-bd_OB-fold"/>
</dbReference>
<dbReference type="EMBL" id="LPNM01000009">
    <property type="protein sequence ID" value="OEJ83007.1"/>
    <property type="molecule type" value="Genomic_DNA"/>
</dbReference>
<dbReference type="InterPro" id="IPR005570">
    <property type="entry name" value="RPABC3"/>
</dbReference>
<dbReference type="GO" id="GO:0005665">
    <property type="term" value="C:RNA polymerase II, core complex"/>
    <property type="evidence" value="ECO:0007669"/>
    <property type="project" value="UniProtKB-UniRule"/>
</dbReference>
<keyword evidence="5" id="KW-0804">Transcription</keyword>
<dbReference type="SMART" id="SM00658">
    <property type="entry name" value="RPOL8c"/>
    <property type="match status" value="1"/>
</dbReference>
<dbReference type="AlphaFoldDB" id="A0A1E5R7X5"/>
<comment type="caution">
    <text evidence="5">The sequence shown here is derived from an EMBL/GenBank/DDBJ whole genome shotgun (WGS) entry which is preliminary data.</text>
</comment>
<comment type="function">
    <text evidence="4">DNA-dependent RNA polymerase catalyzes the transcription of DNA into RNA using the four ribonucleoside triphosphates as substrates. Common component of RNA polymerases I, II and III which synthesize ribosomal RNA precursors, mRNA precursors and many functional non-coding RNAs, and small RNAs, such as 5S rRNA and tRNAs, respectively.</text>
</comment>
<dbReference type="FunCoup" id="A0A1E5R7X5">
    <property type="interactions" value="819"/>
</dbReference>
<dbReference type="Proteomes" id="UP000095728">
    <property type="component" value="Unassembled WGS sequence"/>
</dbReference>
<dbReference type="FunFam" id="2.40.50.140:FF:000191">
    <property type="entry name" value="DNA-directed RNA polymerases I, II, and III subunit RPABC3"/>
    <property type="match status" value="1"/>
</dbReference>
<dbReference type="PIRSF" id="PIRSF000779">
    <property type="entry name" value="RNA_pol_Rpb8"/>
    <property type="match status" value="1"/>
</dbReference>
<evidence type="ECO:0000256" key="3">
    <source>
        <dbReference type="ARBA" id="ARBA00023242"/>
    </source>
</evidence>
<dbReference type="Pfam" id="PF03870">
    <property type="entry name" value="RNA_pol_Rpb8"/>
    <property type="match status" value="1"/>
</dbReference>
<keyword evidence="6" id="KW-1185">Reference proteome</keyword>
<proteinExistence type="inferred from homology"/>
<comment type="subcellular location">
    <subcellularLocation>
        <location evidence="1">Nucleus</location>
    </subcellularLocation>
</comment>
<gene>
    <name evidence="5" type="ORF">AWRI3579_g3393</name>
</gene>
<dbReference type="GO" id="GO:0006351">
    <property type="term" value="P:DNA-templated transcription"/>
    <property type="evidence" value="ECO:0007669"/>
    <property type="project" value="UniProtKB-UniRule"/>
</dbReference>
<keyword evidence="5" id="KW-0240">DNA-directed RNA polymerase</keyword>